<dbReference type="PANTHER" id="PTHR13773:SF8">
    <property type="entry name" value="PHOSPHATIDATE CYTIDYLYLTRANSFERASE, PHOTORECEPTOR-SPECIFIC"/>
    <property type="match status" value="1"/>
</dbReference>
<dbReference type="KEGG" id="ehx:EMIHUDRAFT_471353"/>
<keyword evidence="14" id="KW-0594">Phospholipid biosynthesis</keyword>
<feature type="transmembrane region" description="Helical" evidence="20">
    <location>
        <begin position="179"/>
        <end position="199"/>
    </location>
</feature>
<protein>
    <recommendedName>
        <fullName evidence="6">phosphatidate cytidylyltransferase</fullName>
        <ecNumber evidence="6">2.7.7.41</ecNumber>
    </recommendedName>
    <alternativeName>
        <fullName evidence="16">CDP-diacylglycerol synthase</fullName>
    </alternativeName>
    <alternativeName>
        <fullName evidence="17">CDP-diglyceride pyrophosphorylase</fullName>
    </alternativeName>
    <alternativeName>
        <fullName evidence="18">CDP-diglyceride synthase</fullName>
    </alternativeName>
</protein>
<evidence type="ECO:0000256" key="11">
    <source>
        <dbReference type="ARBA" id="ARBA00022989"/>
    </source>
</evidence>
<organism evidence="21 22">
    <name type="scientific">Emiliania huxleyi (strain CCMP1516)</name>
    <dbReference type="NCBI Taxonomy" id="280463"/>
    <lineage>
        <taxon>Eukaryota</taxon>
        <taxon>Haptista</taxon>
        <taxon>Haptophyta</taxon>
        <taxon>Prymnesiophyceae</taxon>
        <taxon>Isochrysidales</taxon>
        <taxon>Noelaerhabdaceae</taxon>
        <taxon>Emiliania</taxon>
    </lineage>
</organism>
<evidence type="ECO:0000256" key="19">
    <source>
        <dbReference type="SAM" id="MobiDB-lite"/>
    </source>
</evidence>
<evidence type="ECO:0000256" key="12">
    <source>
        <dbReference type="ARBA" id="ARBA00023098"/>
    </source>
</evidence>
<dbReference type="AlphaFoldDB" id="A0A0D3KYU8"/>
<feature type="region of interest" description="Disordered" evidence="19">
    <location>
        <begin position="1"/>
        <end position="59"/>
    </location>
</feature>
<comment type="similarity">
    <text evidence="5">Belongs to the CDS family.</text>
</comment>
<dbReference type="InterPro" id="IPR016720">
    <property type="entry name" value="PC_Trfase_euk"/>
</dbReference>
<keyword evidence="15" id="KW-1208">Phospholipid metabolism</keyword>
<dbReference type="Pfam" id="PF01148">
    <property type="entry name" value="CTP_transf_1"/>
    <property type="match status" value="1"/>
</dbReference>
<evidence type="ECO:0000256" key="4">
    <source>
        <dbReference type="ARBA" id="ARBA00005189"/>
    </source>
</evidence>
<dbReference type="RefSeq" id="XP_005793362.1">
    <property type="nucleotide sequence ID" value="XM_005793305.1"/>
</dbReference>
<keyword evidence="8" id="KW-0808">Transferase</keyword>
<evidence type="ECO:0000256" key="15">
    <source>
        <dbReference type="ARBA" id="ARBA00023264"/>
    </source>
</evidence>
<evidence type="ECO:0000256" key="17">
    <source>
        <dbReference type="ARBA" id="ARBA00032396"/>
    </source>
</evidence>
<evidence type="ECO:0000256" key="2">
    <source>
        <dbReference type="ARBA" id="ARBA00004141"/>
    </source>
</evidence>
<dbReference type="GeneID" id="17286202"/>
<reference evidence="21" key="2">
    <citation type="submission" date="2024-10" db="UniProtKB">
        <authorList>
            <consortium name="EnsemblProtists"/>
        </authorList>
    </citation>
    <scope>IDENTIFICATION</scope>
</reference>
<reference evidence="22" key="1">
    <citation type="journal article" date="2013" name="Nature">
        <title>Pan genome of the phytoplankton Emiliania underpins its global distribution.</title>
        <authorList>
            <person name="Read B.A."/>
            <person name="Kegel J."/>
            <person name="Klute M.J."/>
            <person name="Kuo A."/>
            <person name="Lefebvre S.C."/>
            <person name="Maumus F."/>
            <person name="Mayer C."/>
            <person name="Miller J."/>
            <person name="Monier A."/>
            <person name="Salamov A."/>
            <person name="Young J."/>
            <person name="Aguilar M."/>
            <person name="Claverie J.M."/>
            <person name="Frickenhaus S."/>
            <person name="Gonzalez K."/>
            <person name="Herman E.K."/>
            <person name="Lin Y.C."/>
            <person name="Napier J."/>
            <person name="Ogata H."/>
            <person name="Sarno A.F."/>
            <person name="Shmutz J."/>
            <person name="Schroeder D."/>
            <person name="de Vargas C."/>
            <person name="Verret F."/>
            <person name="von Dassow P."/>
            <person name="Valentin K."/>
            <person name="Van de Peer Y."/>
            <person name="Wheeler G."/>
            <person name="Dacks J.B."/>
            <person name="Delwiche C.F."/>
            <person name="Dyhrman S.T."/>
            <person name="Glockner G."/>
            <person name="John U."/>
            <person name="Richards T."/>
            <person name="Worden A.Z."/>
            <person name="Zhang X."/>
            <person name="Grigoriev I.V."/>
            <person name="Allen A.E."/>
            <person name="Bidle K."/>
            <person name="Borodovsky M."/>
            <person name="Bowler C."/>
            <person name="Brownlee C."/>
            <person name="Cock J.M."/>
            <person name="Elias M."/>
            <person name="Gladyshev V.N."/>
            <person name="Groth M."/>
            <person name="Guda C."/>
            <person name="Hadaegh A."/>
            <person name="Iglesias-Rodriguez M.D."/>
            <person name="Jenkins J."/>
            <person name="Jones B.M."/>
            <person name="Lawson T."/>
            <person name="Leese F."/>
            <person name="Lindquist E."/>
            <person name="Lobanov A."/>
            <person name="Lomsadze A."/>
            <person name="Malik S.B."/>
            <person name="Marsh M.E."/>
            <person name="Mackinder L."/>
            <person name="Mock T."/>
            <person name="Mueller-Roeber B."/>
            <person name="Pagarete A."/>
            <person name="Parker M."/>
            <person name="Probert I."/>
            <person name="Quesneville H."/>
            <person name="Raines C."/>
            <person name="Rensing S.A."/>
            <person name="Riano-Pachon D.M."/>
            <person name="Richier S."/>
            <person name="Rokitta S."/>
            <person name="Shiraiwa Y."/>
            <person name="Soanes D.M."/>
            <person name="van der Giezen M."/>
            <person name="Wahlund T.M."/>
            <person name="Williams B."/>
            <person name="Wilson W."/>
            <person name="Wolfe G."/>
            <person name="Wurch L.L."/>
        </authorList>
    </citation>
    <scope>NUCLEOTIDE SEQUENCE</scope>
</reference>
<keyword evidence="13 20" id="KW-0472">Membrane</keyword>
<feature type="transmembrane region" description="Helical" evidence="20">
    <location>
        <begin position="249"/>
        <end position="266"/>
    </location>
</feature>
<evidence type="ECO:0000313" key="21">
    <source>
        <dbReference type="EnsemblProtists" id="EOD40933"/>
    </source>
</evidence>
<evidence type="ECO:0000313" key="22">
    <source>
        <dbReference type="Proteomes" id="UP000013827"/>
    </source>
</evidence>
<evidence type="ECO:0000256" key="8">
    <source>
        <dbReference type="ARBA" id="ARBA00022679"/>
    </source>
</evidence>
<evidence type="ECO:0000256" key="16">
    <source>
        <dbReference type="ARBA" id="ARBA00029893"/>
    </source>
</evidence>
<feature type="transmembrane region" description="Helical" evidence="20">
    <location>
        <begin position="211"/>
        <end position="229"/>
    </location>
</feature>
<keyword evidence="11 20" id="KW-1133">Transmembrane helix</keyword>
<accession>A0A0D3KYU8</accession>
<keyword evidence="22" id="KW-1185">Reference proteome</keyword>
<keyword evidence="7" id="KW-0444">Lipid biosynthesis</keyword>
<dbReference type="EnsemblProtists" id="EOD40933">
    <property type="protein sequence ID" value="EOD40933"/>
    <property type="gene ID" value="EMIHUDRAFT_471353"/>
</dbReference>
<dbReference type="HOGENOM" id="CLU_864435_0_0_1"/>
<feature type="transmembrane region" description="Helical" evidence="20">
    <location>
        <begin position="73"/>
        <end position="92"/>
    </location>
</feature>
<dbReference type="PANTHER" id="PTHR13773">
    <property type="entry name" value="PHOSPHATIDATE CYTIDYLYLTRANSFERASE"/>
    <property type="match status" value="1"/>
</dbReference>
<evidence type="ECO:0000256" key="14">
    <source>
        <dbReference type="ARBA" id="ARBA00023209"/>
    </source>
</evidence>
<keyword evidence="9 20" id="KW-0812">Transmembrane</keyword>
<dbReference type="GO" id="GO:0004605">
    <property type="term" value="F:phosphatidate cytidylyltransferase activity"/>
    <property type="evidence" value="ECO:0007669"/>
    <property type="project" value="UniProtKB-EC"/>
</dbReference>
<evidence type="ECO:0000256" key="9">
    <source>
        <dbReference type="ARBA" id="ARBA00022692"/>
    </source>
</evidence>
<evidence type="ECO:0000256" key="20">
    <source>
        <dbReference type="SAM" id="Phobius"/>
    </source>
</evidence>
<evidence type="ECO:0000256" key="7">
    <source>
        <dbReference type="ARBA" id="ARBA00022516"/>
    </source>
</evidence>
<dbReference type="EC" id="2.7.7.41" evidence="6"/>
<dbReference type="GO" id="GO:0008654">
    <property type="term" value="P:phospholipid biosynthetic process"/>
    <property type="evidence" value="ECO:0007669"/>
    <property type="project" value="UniProtKB-KW"/>
</dbReference>
<comment type="pathway">
    <text evidence="3">Phospholipid metabolism; CDP-diacylglycerol biosynthesis; CDP-diacylglycerol from sn-glycerol 3-phosphate: step 3/3.</text>
</comment>
<dbReference type="Proteomes" id="UP000013827">
    <property type="component" value="Unassembled WGS sequence"/>
</dbReference>
<comment type="catalytic activity">
    <reaction evidence="1">
        <text>a 1,2-diacyl-sn-glycero-3-phosphate + CTP + H(+) = a CDP-1,2-diacyl-sn-glycerol + diphosphate</text>
        <dbReference type="Rhea" id="RHEA:16229"/>
        <dbReference type="ChEBI" id="CHEBI:15378"/>
        <dbReference type="ChEBI" id="CHEBI:33019"/>
        <dbReference type="ChEBI" id="CHEBI:37563"/>
        <dbReference type="ChEBI" id="CHEBI:58332"/>
        <dbReference type="ChEBI" id="CHEBI:58608"/>
        <dbReference type="EC" id="2.7.7.41"/>
    </reaction>
</comment>
<name>A0A0D3KYU8_EMIH1</name>
<dbReference type="STRING" id="2903.R1DZX5"/>
<comment type="subcellular location">
    <subcellularLocation>
        <location evidence="2">Membrane</location>
        <topology evidence="2">Multi-pass membrane protein</topology>
    </subcellularLocation>
</comment>
<dbReference type="UniPathway" id="UPA00557">
    <property type="reaction ID" value="UER00614"/>
</dbReference>
<evidence type="ECO:0000256" key="5">
    <source>
        <dbReference type="ARBA" id="ARBA00010185"/>
    </source>
</evidence>
<comment type="pathway">
    <text evidence="4">Lipid metabolism.</text>
</comment>
<dbReference type="PaxDb" id="2903-EOD40933"/>
<evidence type="ECO:0000256" key="10">
    <source>
        <dbReference type="ARBA" id="ARBA00022695"/>
    </source>
</evidence>
<dbReference type="OMA" id="CHDMANT"/>
<dbReference type="eggNOG" id="KOG1440">
    <property type="taxonomic scope" value="Eukaryota"/>
</dbReference>
<evidence type="ECO:0000256" key="6">
    <source>
        <dbReference type="ARBA" id="ARBA00012487"/>
    </source>
</evidence>
<sequence length="322" mass="35940">MAELRRRRPPAETSEPLPSDASDTLSDTDVDCGASSASETDMAERDPSREAGSFGPAGHTSGENKLTKLVKRLFFGTSLLLFLIFVLSLGHLTTLAMLLIAQAPPFAHTAVLMFRELVNVRYKTRLVKTIPWFRTTQWGWFWCCMVYSYGNSFSQEKLLSLIRRRPPATPPTLVGMLPYVQLLSMAAYSFMLMLFVLTLKAGYYKYQVGQLAWTMAVIVVTVVQVNSFTQNIFNGSRPRDPHIRPASSGAFASLVAPFGGFFASGIKRAYKIKDFSAIIPGHGGVFDRRRRPSRRSLSALPAEERLLLYRELTASLRDAKLL</sequence>
<evidence type="ECO:0000256" key="18">
    <source>
        <dbReference type="ARBA" id="ARBA00033406"/>
    </source>
</evidence>
<evidence type="ECO:0000256" key="13">
    <source>
        <dbReference type="ARBA" id="ARBA00023136"/>
    </source>
</evidence>
<evidence type="ECO:0000256" key="3">
    <source>
        <dbReference type="ARBA" id="ARBA00005119"/>
    </source>
</evidence>
<evidence type="ECO:0000256" key="1">
    <source>
        <dbReference type="ARBA" id="ARBA00001698"/>
    </source>
</evidence>
<keyword evidence="10" id="KW-0548">Nucleotidyltransferase</keyword>
<keyword evidence="12" id="KW-0443">Lipid metabolism</keyword>
<proteinExistence type="inferred from homology"/>
<dbReference type="GO" id="GO:0005789">
    <property type="term" value="C:endoplasmic reticulum membrane"/>
    <property type="evidence" value="ECO:0007669"/>
    <property type="project" value="TreeGrafter"/>
</dbReference>